<dbReference type="EC" id="1.1.1.179" evidence="4"/>
<dbReference type="GO" id="GO:0047115">
    <property type="term" value="F:trans-1,2-dihydrobenzene-1,2-diol dehydrogenase activity"/>
    <property type="evidence" value="ECO:0007669"/>
    <property type="project" value="UniProtKB-EC"/>
</dbReference>
<dbReference type="Pfam" id="PF22725">
    <property type="entry name" value="GFO_IDH_MocA_C3"/>
    <property type="match status" value="1"/>
</dbReference>
<dbReference type="Proteomes" id="UP000192578">
    <property type="component" value="Unassembled WGS sequence"/>
</dbReference>
<gene>
    <name evidence="13" type="ORF">BV898_09400</name>
</gene>
<accession>A0A1W0WMJ2</accession>
<feature type="domain" description="Gfo/Idh/MocA-like oxidoreductase N-terminal" evidence="11">
    <location>
        <begin position="4"/>
        <end position="122"/>
    </location>
</feature>
<protein>
    <recommendedName>
        <fullName evidence="5">Trans-1,2-dihydrobenzene-1,2-diol dehydrogenase</fullName>
        <ecNumber evidence="4">1.1.1.179</ecNumber>
        <ecNumber evidence="3">1.3.1.20</ecNumber>
    </recommendedName>
    <alternativeName>
        <fullName evidence="8">D-xylose 1-dehydrogenase</fullName>
    </alternativeName>
    <alternativeName>
        <fullName evidence="7">D-xylose-NADP dehydrogenase</fullName>
    </alternativeName>
    <alternativeName>
        <fullName evidence="6">Dimeric dihydrodiol dehydrogenase</fullName>
    </alternativeName>
</protein>
<name>A0A1W0WMJ2_HYPEX</name>
<dbReference type="Gene3D" id="3.30.360.10">
    <property type="entry name" value="Dihydrodipicolinate Reductase, domain 2"/>
    <property type="match status" value="1"/>
</dbReference>
<feature type="domain" description="GFO/IDH/MocA-like oxidoreductase" evidence="12">
    <location>
        <begin position="133"/>
        <end position="248"/>
    </location>
</feature>
<evidence type="ECO:0000313" key="14">
    <source>
        <dbReference type="Proteomes" id="UP000192578"/>
    </source>
</evidence>
<dbReference type="Pfam" id="PF01408">
    <property type="entry name" value="GFO_IDH_MocA"/>
    <property type="match status" value="1"/>
</dbReference>
<dbReference type="SUPFAM" id="SSF51735">
    <property type="entry name" value="NAD(P)-binding Rossmann-fold domains"/>
    <property type="match status" value="1"/>
</dbReference>
<evidence type="ECO:0000256" key="5">
    <source>
        <dbReference type="ARBA" id="ARBA00040603"/>
    </source>
</evidence>
<sequence>MAPLRWGIVGTGKISQDFANAVETLPPADHELYAVAASDAKKAAEFAKTYTIPKSYGSYAELAKDPEVGVAYIGTINTNHFELCKLFLENGKHVLCEKPLTLLLEHTQELVKLAREKKLFFQEAVWSRFFPAYIKLREEVKAGTLGDLKLITVNFGVKIAEVERIFKKELGGGSLMDIGIYVLQFTVAVFGSEMPQTIKAVGVLNEEGCDLATGITLQYKDGRIAQLTTNTFTETTCDANVFGTKGSIKVPKPFWAPEEIILNGESLKFPLPGKAKRPFVYGNSEGLAYEAAEVKRCIDNGLLESPLMTQEETITLARLEDEVKKQIGVSYDELYKKK</sequence>
<dbReference type="GO" id="GO:0000166">
    <property type="term" value="F:nucleotide binding"/>
    <property type="evidence" value="ECO:0007669"/>
    <property type="project" value="InterPro"/>
</dbReference>
<evidence type="ECO:0000259" key="11">
    <source>
        <dbReference type="Pfam" id="PF01408"/>
    </source>
</evidence>
<evidence type="ECO:0000256" key="7">
    <source>
        <dbReference type="ARBA" id="ARBA00042988"/>
    </source>
</evidence>
<dbReference type="InterPro" id="IPR055170">
    <property type="entry name" value="GFO_IDH_MocA-like_dom"/>
</dbReference>
<evidence type="ECO:0000256" key="6">
    <source>
        <dbReference type="ARBA" id="ARBA00042926"/>
    </source>
</evidence>
<comment type="caution">
    <text evidence="13">The sequence shown here is derived from an EMBL/GenBank/DDBJ whole genome shotgun (WGS) entry which is preliminary data.</text>
</comment>
<dbReference type="PANTHER" id="PTHR22604:SF105">
    <property type="entry name" value="TRANS-1,2-DIHYDROBENZENE-1,2-DIOL DEHYDROGENASE"/>
    <property type="match status" value="1"/>
</dbReference>
<evidence type="ECO:0000256" key="1">
    <source>
        <dbReference type="ARBA" id="ARBA00010928"/>
    </source>
</evidence>
<dbReference type="AlphaFoldDB" id="A0A1W0WMJ2"/>
<comment type="similarity">
    <text evidence="1">Belongs to the Gfo/Idh/MocA family.</text>
</comment>
<evidence type="ECO:0000256" key="2">
    <source>
        <dbReference type="ARBA" id="ARBA00023002"/>
    </source>
</evidence>
<reference evidence="14" key="1">
    <citation type="submission" date="2017-01" db="EMBL/GenBank/DDBJ databases">
        <title>Comparative genomics of anhydrobiosis in the tardigrade Hypsibius dujardini.</title>
        <authorList>
            <person name="Yoshida Y."/>
            <person name="Koutsovoulos G."/>
            <person name="Laetsch D."/>
            <person name="Stevens L."/>
            <person name="Kumar S."/>
            <person name="Horikawa D."/>
            <person name="Ishino K."/>
            <person name="Komine S."/>
            <person name="Tomita M."/>
            <person name="Blaxter M."/>
            <person name="Arakawa K."/>
        </authorList>
    </citation>
    <scope>NUCLEOTIDE SEQUENCE [LARGE SCALE GENOMIC DNA]</scope>
    <source>
        <strain evidence="14">Z151</strain>
    </source>
</reference>
<keyword evidence="2" id="KW-0560">Oxidoreductase</keyword>
<evidence type="ECO:0000256" key="3">
    <source>
        <dbReference type="ARBA" id="ARBA00038853"/>
    </source>
</evidence>
<dbReference type="EMBL" id="MTYJ01000074">
    <property type="protein sequence ID" value="OQV16409.1"/>
    <property type="molecule type" value="Genomic_DNA"/>
</dbReference>
<evidence type="ECO:0000256" key="10">
    <source>
        <dbReference type="ARBA" id="ARBA00049233"/>
    </source>
</evidence>
<organism evidence="13 14">
    <name type="scientific">Hypsibius exemplaris</name>
    <name type="common">Freshwater tardigrade</name>
    <dbReference type="NCBI Taxonomy" id="2072580"/>
    <lineage>
        <taxon>Eukaryota</taxon>
        <taxon>Metazoa</taxon>
        <taxon>Ecdysozoa</taxon>
        <taxon>Tardigrada</taxon>
        <taxon>Eutardigrada</taxon>
        <taxon>Parachela</taxon>
        <taxon>Hypsibioidea</taxon>
        <taxon>Hypsibiidae</taxon>
        <taxon>Hypsibius</taxon>
    </lineage>
</organism>
<evidence type="ECO:0000256" key="4">
    <source>
        <dbReference type="ARBA" id="ARBA00038984"/>
    </source>
</evidence>
<evidence type="ECO:0000256" key="8">
    <source>
        <dbReference type="ARBA" id="ARBA00043025"/>
    </source>
</evidence>
<keyword evidence="14" id="KW-1185">Reference proteome</keyword>
<dbReference type="InterPro" id="IPR036291">
    <property type="entry name" value="NAD(P)-bd_dom_sf"/>
</dbReference>
<proteinExistence type="inferred from homology"/>
<dbReference type="SUPFAM" id="SSF55347">
    <property type="entry name" value="Glyceraldehyde-3-phosphate dehydrogenase-like, C-terminal domain"/>
    <property type="match status" value="1"/>
</dbReference>
<dbReference type="GO" id="GO:0047837">
    <property type="term" value="F:D-xylose 1-dehydrogenase (NADP+) activity"/>
    <property type="evidence" value="ECO:0007669"/>
    <property type="project" value="UniProtKB-EC"/>
</dbReference>
<evidence type="ECO:0000313" key="13">
    <source>
        <dbReference type="EMBL" id="OQV16409.1"/>
    </source>
</evidence>
<dbReference type="Gene3D" id="3.40.50.720">
    <property type="entry name" value="NAD(P)-binding Rossmann-like Domain"/>
    <property type="match status" value="1"/>
</dbReference>
<evidence type="ECO:0000256" key="9">
    <source>
        <dbReference type="ARBA" id="ARBA00047423"/>
    </source>
</evidence>
<comment type="catalytic activity">
    <reaction evidence="9">
        <text>(1R,2R)-1,2-dihydrobenzene-1,2-diol + NADP(+) = catechol + NADPH + H(+)</text>
        <dbReference type="Rhea" id="RHEA:16729"/>
        <dbReference type="ChEBI" id="CHEBI:10702"/>
        <dbReference type="ChEBI" id="CHEBI:15378"/>
        <dbReference type="ChEBI" id="CHEBI:18135"/>
        <dbReference type="ChEBI" id="CHEBI:57783"/>
        <dbReference type="ChEBI" id="CHEBI:58349"/>
        <dbReference type="EC" id="1.3.1.20"/>
    </reaction>
</comment>
<dbReference type="InterPro" id="IPR000683">
    <property type="entry name" value="Gfo/Idh/MocA-like_OxRdtase_N"/>
</dbReference>
<evidence type="ECO:0000259" key="12">
    <source>
        <dbReference type="Pfam" id="PF22725"/>
    </source>
</evidence>
<dbReference type="OrthoDB" id="2129491at2759"/>
<comment type="catalytic activity">
    <reaction evidence="10">
        <text>D-xylose + NADP(+) = D-xylono-1,5-lactone + NADPH + H(+)</text>
        <dbReference type="Rhea" id="RHEA:22000"/>
        <dbReference type="ChEBI" id="CHEBI:15378"/>
        <dbReference type="ChEBI" id="CHEBI:15867"/>
        <dbReference type="ChEBI" id="CHEBI:53455"/>
        <dbReference type="ChEBI" id="CHEBI:57783"/>
        <dbReference type="ChEBI" id="CHEBI:58349"/>
        <dbReference type="EC" id="1.1.1.179"/>
    </reaction>
</comment>
<dbReference type="InterPro" id="IPR050984">
    <property type="entry name" value="Gfo/Idh/MocA_domain"/>
</dbReference>
<dbReference type="EC" id="1.3.1.20" evidence="3"/>
<dbReference type="PANTHER" id="PTHR22604">
    <property type="entry name" value="OXIDOREDUCTASES"/>
    <property type="match status" value="1"/>
</dbReference>